<reference evidence="1" key="2">
    <citation type="submission" date="2014-07" db="EMBL/GenBank/DDBJ databases">
        <authorList>
            <person name="Hull J."/>
        </authorList>
    </citation>
    <scope>NUCLEOTIDE SEQUENCE</scope>
</reference>
<dbReference type="AlphaFoldDB" id="A0A0A9XJL1"/>
<name>A0A0A9XJL1_LYGHE</name>
<gene>
    <name evidence="1" type="ORF">CM83_1854</name>
    <name evidence="2" type="ORF">g.3308</name>
</gene>
<proteinExistence type="predicted"/>
<protein>
    <submittedName>
        <fullName evidence="1">Uncharacterized protein</fullName>
    </submittedName>
</protein>
<evidence type="ECO:0000313" key="1">
    <source>
        <dbReference type="EMBL" id="JAG17295.1"/>
    </source>
</evidence>
<sequence>MNRRSSEVDVRVVHPILRWEDGGVNRLDGGDVGGVKNLSRQTEKSHHTRSAVVPHDVLATYTSITAIDDGHTTIREDDVAQPIDCGFDETQLTGFLQLLRTQLGVQYAHQPFASTDVRRALEVVEKWGRVVSNLGPLTTQQLDFVDLGAADFTGAVDHLITTLVLHLLLGPQVPSPTTYQVVLHVTVPKCEEVFQLTTSLAHLWLVSLLVTENNIECVETADATLKTRSVGLCAVLLPLDVSDDAAALLQQPLTAQT</sequence>
<dbReference type="EMBL" id="GBHO01026309">
    <property type="protein sequence ID" value="JAG17295.1"/>
    <property type="molecule type" value="Transcribed_RNA"/>
</dbReference>
<reference evidence="2" key="3">
    <citation type="journal article" date="2016" name="Gigascience">
        <title>De novo construction of an expanded transcriptome assembly for the western tarnished plant bug, Lygus hesperus.</title>
        <authorList>
            <person name="Tassone E.E."/>
            <person name="Geib S.M."/>
            <person name="Hall B."/>
            <person name="Fabrick J.A."/>
            <person name="Brent C.S."/>
            <person name="Hull J.J."/>
        </authorList>
    </citation>
    <scope>NUCLEOTIDE SEQUENCE</scope>
</reference>
<accession>A0A0A9XJL1</accession>
<dbReference type="EMBL" id="GDHC01011992">
    <property type="protein sequence ID" value="JAQ06637.1"/>
    <property type="molecule type" value="Transcribed_RNA"/>
</dbReference>
<evidence type="ECO:0000313" key="2">
    <source>
        <dbReference type="EMBL" id="JAQ06637.1"/>
    </source>
</evidence>
<reference evidence="1" key="1">
    <citation type="journal article" date="2014" name="PLoS ONE">
        <title>Transcriptome-Based Identification of ABC Transporters in the Western Tarnished Plant Bug Lygus hesperus.</title>
        <authorList>
            <person name="Hull J.J."/>
            <person name="Chaney K."/>
            <person name="Geib S.M."/>
            <person name="Fabrick J.A."/>
            <person name="Brent C.S."/>
            <person name="Walsh D."/>
            <person name="Lavine L.C."/>
        </authorList>
    </citation>
    <scope>NUCLEOTIDE SEQUENCE</scope>
</reference>
<organism evidence="1">
    <name type="scientific">Lygus hesperus</name>
    <name type="common">Western plant bug</name>
    <dbReference type="NCBI Taxonomy" id="30085"/>
    <lineage>
        <taxon>Eukaryota</taxon>
        <taxon>Metazoa</taxon>
        <taxon>Ecdysozoa</taxon>
        <taxon>Arthropoda</taxon>
        <taxon>Hexapoda</taxon>
        <taxon>Insecta</taxon>
        <taxon>Pterygota</taxon>
        <taxon>Neoptera</taxon>
        <taxon>Paraneoptera</taxon>
        <taxon>Hemiptera</taxon>
        <taxon>Heteroptera</taxon>
        <taxon>Panheteroptera</taxon>
        <taxon>Cimicomorpha</taxon>
        <taxon>Miridae</taxon>
        <taxon>Mirini</taxon>
        <taxon>Lygus</taxon>
    </lineage>
</organism>